<organism evidence="4 5">
    <name type="scientific">Aquincola agrisoli</name>
    <dbReference type="NCBI Taxonomy" id="3119538"/>
    <lineage>
        <taxon>Bacteria</taxon>
        <taxon>Pseudomonadati</taxon>
        <taxon>Pseudomonadota</taxon>
        <taxon>Betaproteobacteria</taxon>
        <taxon>Burkholderiales</taxon>
        <taxon>Sphaerotilaceae</taxon>
        <taxon>Aquincola</taxon>
    </lineage>
</organism>
<keyword evidence="5" id="KW-1185">Reference proteome</keyword>
<gene>
    <name evidence="4" type="ORF">V4F39_25730</name>
</gene>
<sequence>MKKSLIAAAVALAATFASAAPTSTPLTFDNDTLYLGNTPGAGAFFDEYTFEVPYALSNISGSLNTTLLGNQDVDFTKIYLTNGSTVVYNFTQLLADSPTNGTEVWGLSNASLASGITYHLFVEGVSTVGRTAYSGVMTVSAVPEPGTWALALAGLGAIAFVARRRQA</sequence>
<evidence type="ECO:0000259" key="3">
    <source>
        <dbReference type="Pfam" id="PF07589"/>
    </source>
</evidence>
<proteinExistence type="predicted"/>
<evidence type="ECO:0000256" key="2">
    <source>
        <dbReference type="SAM" id="SignalP"/>
    </source>
</evidence>
<dbReference type="NCBIfam" id="NF038126">
    <property type="entry name" value="PEP_CTERM_FxDxF"/>
    <property type="match status" value="1"/>
</dbReference>
<accession>A0AAW9QBR9</accession>
<name>A0AAW9QBR9_9BURK</name>
<evidence type="ECO:0000313" key="5">
    <source>
        <dbReference type="Proteomes" id="UP001336250"/>
    </source>
</evidence>
<protein>
    <submittedName>
        <fullName evidence="4">FxDxF family PEP-CTERM protein</fullName>
    </submittedName>
</protein>
<feature type="chain" id="PRO_5043835820" evidence="2">
    <location>
        <begin position="20"/>
        <end position="167"/>
    </location>
</feature>
<dbReference type="InterPro" id="IPR013424">
    <property type="entry name" value="Ice-binding_C"/>
</dbReference>
<keyword evidence="1" id="KW-0472">Membrane</keyword>
<feature type="signal peptide" evidence="2">
    <location>
        <begin position="1"/>
        <end position="19"/>
    </location>
</feature>
<keyword evidence="2" id="KW-0732">Signal</keyword>
<dbReference type="AlphaFoldDB" id="A0AAW9QBR9"/>
<feature type="domain" description="Ice-binding protein C-terminal" evidence="3">
    <location>
        <begin position="141"/>
        <end position="165"/>
    </location>
</feature>
<dbReference type="NCBIfam" id="TIGR02595">
    <property type="entry name" value="PEP_CTERM"/>
    <property type="match status" value="1"/>
</dbReference>
<comment type="caution">
    <text evidence="4">The sequence shown here is derived from an EMBL/GenBank/DDBJ whole genome shotgun (WGS) entry which is preliminary data.</text>
</comment>
<dbReference type="Pfam" id="PF07589">
    <property type="entry name" value="PEP-CTERM"/>
    <property type="match status" value="1"/>
</dbReference>
<evidence type="ECO:0000313" key="4">
    <source>
        <dbReference type="EMBL" id="MEF7617338.1"/>
    </source>
</evidence>
<feature type="transmembrane region" description="Helical" evidence="1">
    <location>
        <begin position="145"/>
        <end position="162"/>
    </location>
</feature>
<evidence type="ECO:0000256" key="1">
    <source>
        <dbReference type="SAM" id="Phobius"/>
    </source>
</evidence>
<keyword evidence="1" id="KW-0812">Transmembrane</keyword>
<keyword evidence="1" id="KW-1133">Transmembrane helix</keyword>
<dbReference type="RefSeq" id="WP_332293101.1">
    <property type="nucleotide sequence ID" value="NZ_JAZIBG010000056.1"/>
</dbReference>
<dbReference type="Proteomes" id="UP001336250">
    <property type="component" value="Unassembled WGS sequence"/>
</dbReference>
<reference evidence="4 5" key="1">
    <citation type="submission" date="2024-02" db="EMBL/GenBank/DDBJ databases">
        <title>Genome sequence of Aquincola sp. MAHUQ-54.</title>
        <authorList>
            <person name="Huq M.A."/>
        </authorList>
    </citation>
    <scope>NUCLEOTIDE SEQUENCE [LARGE SCALE GENOMIC DNA]</scope>
    <source>
        <strain evidence="4 5">MAHUQ-54</strain>
    </source>
</reference>
<dbReference type="EMBL" id="JAZIBG010000056">
    <property type="protein sequence ID" value="MEF7617338.1"/>
    <property type="molecule type" value="Genomic_DNA"/>
</dbReference>